<gene>
    <name evidence="15" type="ORF">CS022_01540</name>
</gene>
<keyword evidence="4 14" id="KW-0663">Pyridoxal phosphate</keyword>
<protein>
    <recommendedName>
        <fullName evidence="11 12">Aminodeoxychorismate lyase</fullName>
        <ecNumber evidence="8 12">4.1.3.38</ecNumber>
    </recommendedName>
</protein>
<evidence type="ECO:0000256" key="8">
    <source>
        <dbReference type="ARBA" id="ARBA00035676"/>
    </source>
</evidence>
<dbReference type="PROSITE" id="PS00770">
    <property type="entry name" value="AA_TRANSFER_CLASS_4"/>
    <property type="match status" value="1"/>
</dbReference>
<evidence type="ECO:0000256" key="3">
    <source>
        <dbReference type="ARBA" id="ARBA00011738"/>
    </source>
</evidence>
<evidence type="ECO:0000256" key="12">
    <source>
        <dbReference type="NCBIfam" id="TIGR03461"/>
    </source>
</evidence>
<reference evidence="15 16" key="1">
    <citation type="submission" date="2017-10" db="EMBL/GenBank/DDBJ databases">
        <title>Nyctiphanis sp. nov., isolated from the stomach of the euphausiid Nyctiphanes simplex (Hansen, 1911) in the Gulf of California.</title>
        <authorList>
            <person name="Gomez-Gil B."/>
            <person name="Aguilar-Mendez M."/>
            <person name="Lopez-Cortes A."/>
            <person name="Gomez-Gutierrez J."/>
            <person name="Roque A."/>
            <person name="Lang E."/>
            <person name="Gonzalez-Castillo A."/>
        </authorList>
    </citation>
    <scope>NUCLEOTIDE SEQUENCE [LARGE SCALE GENOMIC DNA]</scope>
    <source>
        <strain evidence="15 16">CAIM 600</strain>
    </source>
</reference>
<accession>A0A4Q0YX73</accession>
<comment type="catalytic activity">
    <reaction evidence="9">
        <text>4-amino-4-deoxychorismate = 4-aminobenzoate + pyruvate + H(+)</text>
        <dbReference type="Rhea" id="RHEA:16201"/>
        <dbReference type="ChEBI" id="CHEBI:15361"/>
        <dbReference type="ChEBI" id="CHEBI:15378"/>
        <dbReference type="ChEBI" id="CHEBI:17836"/>
        <dbReference type="ChEBI" id="CHEBI:58406"/>
        <dbReference type="EC" id="4.1.3.38"/>
    </reaction>
</comment>
<keyword evidence="16" id="KW-1185">Reference proteome</keyword>
<comment type="pathway">
    <text evidence="7">Cofactor biosynthesis; tetrahydrofolate biosynthesis; 4-aminobenzoate from chorismate: step 2/2.</text>
</comment>
<comment type="cofactor">
    <cofactor evidence="1 14">
        <name>pyridoxal 5'-phosphate</name>
        <dbReference type="ChEBI" id="CHEBI:597326"/>
    </cofactor>
</comment>
<dbReference type="CDD" id="cd01559">
    <property type="entry name" value="ADCL_like"/>
    <property type="match status" value="1"/>
</dbReference>
<keyword evidence="6 15" id="KW-0456">Lyase</keyword>
<dbReference type="InterPro" id="IPR001544">
    <property type="entry name" value="Aminotrans_IV"/>
</dbReference>
<keyword evidence="5" id="KW-0289">Folate biosynthesis</keyword>
<dbReference type="InterPro" id="IPR036038">
    <property type="entry name" value="Aminotransferase-like"/>
</dbReference>
<evidence type="ECO:0000256" key="10">
    <source>
        <dbReference type="ARBA" id="ARBA00054027"/>
    </source>
</evidence>
<proteinExistence type="inferred from homology"/>
<dbReference type="NCBIfam" id="TIGR03461">
    <property type="entry name" value="pabC_Proteo"/>
    <property type="match status" value="1"/>
</dbReference>
<dbReference type="PANTHER" id="PTHR42743">
    <property type="entry name" value="AMINO-ACID AMINOTRANSFERASE"/>
    <property type="match status" value="1"/>
</dbReference>
<dbReference type="Proteomes" id="UP000290287">
    <property type="component" value="Unassembled WGS sequence"/>
</dbReference>
<comment type="similarity">
    <text evidence="2 13">Belongs to the class-IV pyridoxal-phosphate-dependent aminotransferase family.</text>
</comment>
<dbReference type="InterPro" id="IPR043132">
    <property type="entry name" value="BCAT-like_C"/>
</dbReference>
<evidence type="ECO:0000256" key="4">
    <source>
        <dbReference type="ARBA" id="ARBA00022898"/>
    </source>
</evidence>
<evidence type="ECO:0000256" key="6">
    <source>
        <dbReference type="ARBA" id="ARBA00023239"/>
    </source>
</evidence>
<dbReference type="InterPro" id="IPR050571">
    <property type="entry name" value="Class-IV_PLP-Dep_Aminotrnsfr"/>
</dbReference>
<dbReference type="NCBIfam" id="NF004761">
    <property type="entry name" value="PRK06092.1"/>
    <property type="match status" value="1"/>
</dbReference>
<dbReference type="SUPFAM" id="SSF56752">
    <property type="entry name" value="D-aminoacid aminotransferase-like PLP-dependent enzymes"/>
    <property type="match status" value="1"/>
</dbReference>
<dbReference type="Gene3D" id="3.30.470.10">
    <property type="match status" value="1"/>
</dbReference>
<dbReference type="Gene3D" id="3.20.10.10">
    <property type="entry name" value="D-amino Acid Aminotransferase, subunit A, domain 2"/>
    <property type="match status" value="1"/>
</dbReference>
<dbReference type="AlphaFoldDB" id="A0A4Q0YX73"/>
<evidence type="ECO:0000256" key="13">
    <source>
        <dbReference type="RuleBase" id="RU004106"/>
    </source>
</evidence>
<evidence type="ECO:0000256" key="7">
    <source>
        <dbReference type="ARBA" id="ARBA00035633"/>
    </source>
</evidence>
<evidence type="ECO:0000256" key="5">
    <source>
        <dbReference type="ARBA" id="ARBA00022909"/>
    </source>
</evidence>
<evidence type="ECO:0000313" key="16">
    <source>
        <dbReference type="Proteomes" id="UP000290287"/>
    </source>
</evidence>
<dbReference type="InterPro" id="IPR018300">
    <property type="entry name" value="Aminotrans_IV_CS"/>
</dbReference>
<dbReference type="GO" id="GO:0005829">
    <property type="term" value="C:cytosol"/>
    <property type="evidence" value="ECO:0007669"/>
    <property type="project" value="TreeGrafter"/>
</dbReference>
<dbReference type="InterPro" id="IPR017824">
    <property type="entry name" value="Aminodeoxychorismate_lyase_IV"/>
</dbReference>
<dbReference type="GO" id="GO:0008153">
    <property type="term" value="P:4-aminobenzoate biosynthetic process"/>
    <property type="evidence" value="ECO:0007669"/>
    <property type="project" value="UniProtKB-UniRule"/>
</dbReference>
<evidence type="ECO:0000256" key="9">
    <source>
        <dbReference type="ARBA" id="ARBA00049529"/>
    </source>
</evidence>
<evidence type="ECO:0000313" key="15">
    <source>
        <dbReference type="EMBL" id="RXJ74904.1"/>
    </source>
</evidence>
<organism evidence="15 16">
    <name type="scientific">Veronia nyctiphanis</name>
    <dbReference type="NCBI Taxonomy" id="1278244"/>
    <lineage>
        <taxon>Bacteria</taxon>
        <taxon>Pseudomonadati</taxon>
        <taxon>Pseudomonadota</taxon>
        <taxon>Gammaproteobacteria</taxon>
        <taxon>Vibrionales</taxon>
        <taxon>Vibrionaceae</taxon>
        <taxon>Veronia</taxon>
    </lineage>
</organism>
<evidence type="ECO:0000256" key="2">
    <source>
        <dbReference type="ARBA" id="ARBA00009320"/>
    </source>
</evidence>
<dbReference type="PANTHER" id="PTHR42743:SF2">
    <property type="entry name" value="AMINODEOXYCHORISMATE LYASE"/>
    <property type="match status" value="1"/>
</dbReference>
<evidence type="ECO:0000256" key="11">
    <source>
        <dbReference type="ARBA" id="ARBA00069174"/>
    </source>
</evidence>
<dbReference type="FunFam" id="3.20.10.10:FF:000002">
    <property type="entry name" value="D-alanine aminotransferase"/>
    <property type="match status" value="1"/>
</dbReference>
<comment type="function">
    <text evidence="10">Involved in the biosynthesis of p-aminobenzoate (PABA), a precursor of tetrahydrofolate. Converts 4-amino-4-deoxychorismate into 4-aminobenzoate (PABA) and pyruvate.</text>
</comment>
<dbReference type="GO" id="GO:0008696">
    <property type="term" value="F:4-amino-4-deoxychorismate lyase activity"/>
    <property type="evidence" value="ECO:0007669"/>
    <property type="project" value="UniProtKB-UniRule"/>
</dbReference>
<dbReference type="GO" id="GO:0030170">
    <property type="term" value="F:pyridoxal phosphate binding"/>
    <property type="evidence" value="ECO:0007669"/>
    <property type="project" value="InterPro"/>
</dbReference>
<comment type="caution">
    <text evidence="15">The sequence shown here is derived from an EMBL/GenBank/DDBJ whole genome shotgun (WGS) entry which is preliminary data.</text>
</comment>
<name>A0A4Q0YX73_9GAMM</name>
<sequence length="275" mass="30838">MDGSSVMIWVNGKETLDINVMDRGLQYGDGCFTTVFLNDSAPMDWPLHLERLRLSTTRLHIPFDNWSLLEYWVKNACSKVDEARLVLKIVITRGKGGRGYSPNGCNDPSVIISLSAFPDHYDCWQSKGIRLELLNTKLGLSPLAGLKHLNRLEQVMAKSELDALDAEDGVLCDINGFMIETSASNLFWRKGNRIFTPTLKYSGVEGIMKQKVVLAAEEEGLSVEEVLHKPESLLDADEIFITNTLMGLVPVNQFVTHRLKNRDALKKINKRLGTC</sequence>
<comment type="subunit">
    <text evidence="3">Homodimer.</text>
</comment>
<dbReference type="GO" id="GO:0046656">
    <property type="term" value="P:folic acid biosynthetic process"/>
    <property type="evidence" value="ECO:0007669"/>
    <property type="project" value="UniProtKB-KW"/>
</dbReference>
<evidence type="ECO:0000256" key="14">
    <source>
        <dbReference type="RuleBase" id="RU004516"/>
    </source>
</evidence>
<dbReference type="InterPro" id="IPR043131">
    <property type="entry name" value="BCAT-like_N"/>
</dbReference>
<evidence type="ECO:0000256" key="1">
    <source>
        <dbReference type="ARBA" id="ARBA00001933"/>
    </source>
</evidence>
<dbReference type="EC" id="4.1.3.38" evidence="8 12"/>
<dbReference type="EMBL" id="PEIB01000001">
    <property type="protein sequence ID" value="RXJ74904.1"/>
    <property type="molecule type" value="Genomic_DNA"/>
</dbReference>
<dbReference type="Pfam" id="PF01063">
    <property type="entry name" value="Aminotran_4"/>
    <property type="match status" value="1"/>
</dbReference>